<gene>
    <name evidence="1" type="ORF">CW740_11990</name>
</gene>
<protein>
    <submittedName>
        <fullName evidence="1">Uncharacterized protein</fullName>
    </submittedName>
</protein>
<dbReference type="AlphaFoldDB" id="A0A2K9AQN1"/>
<evidence type="ECO:0000313" key="2">
    <source>
        <dbReference type="Proteomes" id="UP000232693"/>
    </source>
</evidence>
<accession>A0A2K9AQN1</accession>
<dbReference type="EMBL" id="CP025120">
    <property type="protein sequence ID" value="AUD79932.1"/>
    <property type="molecule type" value="Genomic_DNA"/>
</dbReference>
<sequence>MYKKIMITSTALLILILVSNWTLILNPKYKMYELLMKSDNHTIYSEWQIDYLVFRNVDLEYKPYNDISLLQLAISKCNLELLNKINPITTKEQKLIAINYAEEIYDNFQCPKYAQNVRNIFGNNNAL</sequence>
<organism evidence="1 2">
    <name type="scientific">Kangiella profundi</name>
    <dbReference type="NCBI Taxonomy" id="1561924"/>
    <lineage>
        <taxon>Bacteria</taxon>
        <taxon>Pseudomonadati</taxon>
        <taxon>Pseudomonadota</taxon>
        <taxon>Gammaproteobacteria</taxon>
        <taxon>Kangiellales</taxon>
        <taxon>Kangiellaceae</taxon>
        <taxon>Kangiella</taxon>
    </lineage>
</organism>
<dbReference type="KEGG" id="kpd:CW740_11990"/>
<proteinExistence type="predicted"/>
<reference evidence="1 2" key="1">
    <citation type="submission" date="2017-12" db="EMBL/GenBank/DDBJ databases">
        <title>Kangiella profundi FT102 completed genome.</title>
        <authorList>
            <person name="Xu J."/>
            <person name="Wang J."/>
            <person name="Lu Y."/>
        </authorList>
    </citation>
    <scope>NUCLEOTIDE SEQUENCE [LARGE SCALE GENOMIC DNA]</scope>
    <source>
        <strain evidence="1 2">FT102</strain>
    </source>
</reference>
<name>A0A2K9AQN1_9GAMM</name>
<keyword evidence="2" id="KW-1185">Reference proteome</keyword>
<dbReference type="Proteomes" id="UP000232693">
    <property type="component" value="Chromosome"/>
</dbReference>
<evidence type="ECO:0000313" key="1">
    <source>
        <dbReference type="EMBL" id="AUD79932.1"/>
    </source>
</evidence>